<dbReference type="EMBL" id="BDRX01000007">
    <property type="protein sequence ID" value="GBF89021.1"/>
    <property type="molecule type" value="Genomic_DNA"/>
</dbReference>
<keyword evidence="3" id="KW-1185">Reference proteome</keyword>
<dbReference type="GO" id="GO:0000811">
    <property type="term" value="C:GINS complex"/>
    <property type="evidence" value="ECO:0007669"/>
    <property type="project" value="InterPro"/>
</dbReference>
<dbReference type="InterPro" id="IPR005339">
    <property type="entry name" value="GINS_Psf1"/>
</dbReference>
<dbReference type="InParanoid" id="A0A2V0NN83"/>
<proteinExistence type="predicted"/>
<evidence type="ECO:0000313" key="2">
    <source>
        <dbReference type="EMBL" id="GBF89021.1"/>
    </source>
</evidence>
<dbReference type="InterPro" id="IPR036224">
    <property type="entry name" value="GINS_bundle-like_dom_sf"/>
</dbReference>
<evidence type="ECO:0000313" key="3">
    <source>
        <dbReference type="Proteomes" id="UP000247498"/>
    </source>
</evidence>
<dbReference type="FunCoup" id="A0A2V0NN83">
    <property type="interactions" value="1288"/>
</dbReference>
<protein>
    <recommendedName>
        <fullName evidence="1">DNA replication complex GINS protein PSF1 C-terminal domain-containing protein</fullName>
    </recommendedName>
</protein>
<sequence>MAGLTNEATGLIKEMINADGALPSYNEDLVTRTLNMTNEYSAALGNIMREARALQEQEQGDEAGSSGRGVDWAQYPEAAAAVVIYHELIMKVKRILLVYLKMRADVICDMRWEQRRCPKDLSVLQEKQFAEAYDRALNNYMGFGDAGIRMDLTTDLHPPKDACVKVRVLRSHGSMALSHSAKVSLVKGSVHNMQCSEAEPLIRKGVLQVLDANC</sequence>
<evidence type="ECO:0000259" key="1">
    <source>
        <dbReference type="Pfam" id="PF24997"/>
    </source>
</evidence>
<gene>
    <name evidence="2" type="ORF">Rsub_01520</name>
</gene>
<comment type="caution">
    <text evidence="2">The sequence shown here is derived from an EMBL/GenBank/DDBJ whole genome shotgun (WGS) entry which is preliminary data.</text>
</comment>
<feature type="domain" description="DNA replication complex GINS protein PSF1 C-terminal" evidence="1">
    <location>
        <begin position="160"/>
        <end position="208"/>
    </location>
</feature>
<reference evidence="2 3" key="1">
    <citation type="journal article" date="2018" name="Sci. Rep.">
        <title>Raphidocelis subcapitata (=Pseudokirchneriella subcapitata) provides an insight into genome evolution and environmental adaptations in the Sphaeropleales.</title>
        <authorList>
            <person name="Suzuki S."/>
            <person name="Yamaguchi H."/>
            <person name="Nakajima N."/>
            <person name="Kawachi M."/>
        </authorList>
    </citation>
    <scope>NUCLEOTIDE SEQUENCE [LARGE SCALE GENOMIC DNA]</scope>
    <source>
        <strain evidence="2 3">NIES-35</strain>
    </source>
</reference>
<dbReference type="OrthoDB" id="10252587at2759"/>
<dbReference type="InterPro" id="IPR056783">
    <property type="entry name" value="PSF1_C"/>
</dbReference>
<dbReference type="AlphaFoldDB" id="A0A2V0NN83"/>
<dbReference type="PANTHER" id="PTHR12914">
    <property type="entry name" value="PARTNER OF SLD5"/>
    <property type="match status" value="1"/>
</dbReference>
<name>A0A2V0NN83_9CHLO</name>
<dbReference type="Gene3D" id="1.20.58.1030">
    <property type="match status" value="1"/>
</dbReference>
<accession>A0A2V0NN83</accession>
<dbReference type="Pfam" id="PF24997">
    <property type="entry name" value="PSF1_C"/>
    <property type="match status" value="1"/>
</dbReference>
<dbReference type="SUPFAM" id="SSF158573">
    <property type="entry name" value="GINS helical bundle-like"/>
    <property type="match status" value="1"/>
</dbReference>
<dbReference type="GO" id="GO:1902983">
    <property type="term" value="P:DNA strand elongation involved in mitotic DNA replication"/>
    <property type="evidence" value="ECO:0007669"/>
    <property type="project" value="TreeGrafter"/>
</dbReference>
<organism evidence="2 3">
    <name type="scientific">Raphidocelis subcapitata</name>
    <dbReference type="NCBI Taxonomy" id="307507"/>
    <lineage>
        <taxon>Eukaryota</taxon>
        <taxon>Viridiplantae</taxon>
        <taxon>Chlorophyta</taxon>
        <taxon>core chlorophytes</taxon>
        <taxon>Chlorophyceae</taxon>
        <taxon>CS clade</taxon>
        <taxon>Sphaeropleales</taxon>
        <taxon>Selenastraceae</taxon>
        <taxon>Raphidocelis</taxon>
    </lineage>
</organism>
<dbReference type="Proteomes" id="UP000247498">
    <property type="component" value="Unassembled WGS sequence"/>
</dbReference>
<dbReference type="PANTHER" id="PTHR12914:SF2">
    <property type="entry name" value="DNA REPLICATION COMPLEX GINS PROTEIN PSF1"/>
    <property type="match status" value="1"/>
</dbReference>
<dbReference type="STRING" id="307507.A0A2V0NN83"/>